<protein>
    <submittedName>
        <fullName evidence="2">Uncharacterized protein</fullName>
    </submittedName>
</protein>
<feature type="transmembrane region" description="Helical" evidence="1">
    <location>
        <begin position="12"/>
        <end position="30"/>
    </location>
</feature>
<evidence type="ECO:0000313" key="3">
    <source>
        <dbReference type="Proteomes" id="UP000178254"/>
    </source>
</evidence>
<gene>
    <name evidence="2" type="ORF">A2538_00755</name>
</gene>
<organism evidence="2 3">
    <name type="scientific">Candidatus Magasanikbacteria bacterium RIFOXYD2_FULL_41_14</name>
    <dbReference type="NCBI Taxonomy" id="1798709"/>
    <lineage>
        <taxon>Bacteria</taxon>
        <taxon>Candidatus Magasanikiibacteriota</taxon>
    </lineage>
</organism>
<dbReference type="Proteomes" id="UP000178254">
    <property type="component" value="Unassembled WGS sequence"/>
</dbReference>
<reference evidence="2 3" key="1">
    <citation type="journal article" date="2016" name="Nat. Commun.">
        <title>Thousands of microbial genomes shed light on interconnected biogeochemical processes in an aquifer system.</title>
        <authorList>
            <person name="Anantharaman K."/>
            <person name="Brown C.T."/>
            <person name="Hug L.A."/>
            <person name="Sharon I."/>
            <person name="Castelle C.J."/>
            <person name="Probst A.J."/>
            <person name="Thomas B.C."/>
            <person name="Singh A."/>
            <person name="Wilkins M.J."/>
            <person name="Karaoz U."/>
            <person name="Brodie E.L."/>
            <person name="Williams K.H."/>
            <person name="Hubbard S.S."/>
            <person name="Banfield J.F."/>
        </authorList>
    </citation>
    <scope>NUCLEOTIDE SEQUENCE [LARGE SCALE GENOMIC DNA]</scope>
</reference>
<accession>A0A1F6PEF1</accession>
<name>A0A1F6PEF1_9BACT</name>
<evidence type="ECO:0000256" key="1">
    <source>
        <dbReference type="SAM" id="Phobius"/>
    </source>
</evidence>
<keyword evidence="1" id="KW-1133">Transmembrane helix</keyword>
<sequence>MIEFCIQSSKTYRTGIIISVFIVILFFSVLPTRGQEAEPYLQLTYPNGGEVLDPSKDHVITFKQSGLSRIEIRYTTGPSSDRYSGDSIDIINIDSSTMVVSYVLKANKLKCSSSANYKIIINGFNNYAYVLSDSSDASFQVYYPGRDNVSDVNLELIEPFDRYVYKLGEPFNVKFKYNHIDNFSISLVLKDGAYQTFGSSQNISVKVLDGSGIATADLSDIYVSDFNNQEYKIKLTGMTNMGKCYQTDRADINQFHDKDHFDYYGSEDTSEAVIFAVGRSSIRLKSYTSSFWDGRAVGHSFYQGGDLPIRWTQSGEIAKIGISIVPILFRSNPGDYQQIIVSDYLVPANGLPYAYAGSYDWQIPANFGDQLNDIRYEYTIVGYDSNGKELARTTSEVFNINKSLDKVQEEQDALPQSLSDYLQQTFPNPKTDTVTQILSPTLSSVSDNTFVATPNLVDSSVAPSVTAFPNADTHNVVDLLASAVDSSQTQIIPQIMGQTDLITVPIQPLIVKKQEIENNDIDGIVLNDVDPVIQESSNSTSSIAVIDTPKKIESPFKRFFRWIIGFWDRLH</sequence>
<proteinExistence type="predicted"/>
<keyword evidence="1" id="KW-0472">Membrane</keyword>
<comment type="caution">
    <text evidence="2">The sequence shown here is derived from an EMBL/GenBank/DDBJ whole genome shotgun (WGS) entry which is preliminary data.</text>
</comment>
<keyword evidence="1" id="KW-0812">Transmembrane</keyword>
<evidence type="ECO:0000313" key="2">
    <source>
        <dbReference type="EMBL" id="OGH94324.1"/>
    </source>
</evidence>
<dbReference type="EMBL" id="MFRE01000009">
    <property type="protein sequence ID" value="OGH94324.1"/>
    <property type="molecule type" value="Genomic_DNA"/>
</dbReference>
<dbReference type="AlphaFoldDB" id="A0A1F6PEF1"/>